<feature type="compositionally biased region" description="Low complexity" evidence="1">
    <location>
        <begin position="1"/>
        <end position="20"/>
    </location>
</feature>
<dbReference type="InterPro" id="IPR003749">
    <property type="entry name" value="ThiS/MoaD-like"/>
</dbReference>
<dbReference type="NCBIfam" id="TIGR01683">
    <property type="entry name" value="thiS"/>
    <property type="match status" value="1"/>
</dbReference>
<accession>A0A511USK9</accession>
<dbReference type="SUPFAM" id="SSF54285">
    <property type="entry name" value="MoaD/ThiS"/>
    <property type="match status" value="1"/>
</dbReference>
<dbReference type="Pfam" id="PF02597">
    <property type="entry name" value="ThiS"/>
    <property type="match status" value="1"/>
</dbReference>
<dbReference type="EMBL" id="BJXV01000025">
    <property type="protein sequence ID" value="GEN29569.1"/>
    <property type="molecule type" value="Genomic_DNA"/>
</dbReference>
<evidence type="ECO:0000313" key="3">
    <source>
        <dbReference type="Proteomes" id="UP000321303"/>
    </source>
</evidence>
<comment type="caution">
    <text evidence="2">The sequence shown here is derived from an EMBL/GenBank/DDBJ whole genome shotgun (WGS) entry which is preliminary data.</text>
</comment>
<dbReference type="Gene3D" id="3.10.20.30">
    <property type="match status" value="1"/>
</dbReference>
<proteinExistence type="predicted"/>
<reference evidence="2 3" key="1">
    <citation type="submission" date="2019-07" db="EMBL/GenBank/DDBJ databases">
        <title>Whole genome shotgun sequence of Halomonas variabilis NBRC 102410.</title>
        <authorList>
            <person name="Hosoyama A."/>
            <person name="Uohara A."/>
            <person name="Ohji S."/>
            <person name="Ichikawa N."/>
        </authorList>
    </citation>
    <scope>NUCLEOTIDE SEQUENCE [LARGE SCALE GENOMIC DNA]</scope>
    <source>
        <strain evidence="2 3">NBRC 102410</strain>
    </source>
</reference>
<dbReference type="InterPro" id="IPR016155">
    <property type="entry name" value="Mopterin_synth/thiamin_S_b"/>
</dbReference>
<dbReference type="InterPro" id="IPR012675">
    <property type="entry name" value="Beta-grasp_dom_sf"/>
</dbReference>
<protein>
    <submittedName>
        <fullName evidence="2">Sulfur carrier protein ThiS</fullName>
    </submittedName>
</protein>
<organism evidence="2 3">
    <name type="scientific">Halovibrio variabilis</name>
    <dbReference type="NCBI Taxonomy" id="31910"/>
    <lineage>
        <taxon>Bacteria</taxon>
        <taxon>Pseudomonadati</taxon>
        <taxon>Pseudomonadota</taxon>
        <taxon>Gammaproteobacteria</taxon>
        <taxon>Oceanospirillales</taxon>
        <taxon>Halomonadaceae</taxon>
        <taxon>Halovibrio</taxon>
    </lineage>
</organism>
<dbReference type="PANTHER" id="PTHR34472:SF1">
    <property type="entry name" value="SULFUR CARRIER PROTEIN THIS"/>
    <property type="match status" value="1"/>
</dbReference>
<feature type="region of interest" description="Disordered" evidence="1">
    <location>
        <begin position="1"/>
        <end position="28"/>
    </location>
</feature>
<evidence type="ECO:0000313" key="2">
    <source>
        <dbReference type="EMBL" id="GEN29569.1"/>
    </source>
</evidence>
<name>A0A511USK9_9GAMM</name>
<keyword evidence="3" id="KW-1185">Reference proteome</keyword>
<dbReference type="PANTHER" id="PTHR34472">
    <property type="entry name" value="SULFUR CARRIER PROTEIN THIS"/>
    <property type="match status" value="1"/>
</dbReference>
<dbReference type="AlphaFoldDB" id="A0A511USK9"/>
<dbReference type="RefSeq" id="WP_146876477.1">
    <property type="nucleotide sequence ID" value="NZ_BJXV01000025.1"/>
</dbReference>
<dbReference type="CDD" id="cd00565">
    <property type="entry name" value="Ubl_ThiS"/>
    <property type="match status" value="1"/>
</dbReference>
<sequence>MSIQANSTQATSTQTGSTQIRLNGDPHTLTAGHTVADLVEQLGLSGRRIAVEINEEIVPRSQHADTRLVDGDHVEVVHAIGGG</sequence>
<dbReference type="Proteomes" id="UP000321303">
    <property type="component" value="Unassembled WGS sequence"/>
</dbReference>
<evidence type="ECO:0000256" key="1">
    <source>
        <dbReference type="SAM" id="MobiDB-lite"/>
    </source>
</evidence>
<gene>
    <name evidence="2" type="ORF">HVA01_32150</name>
</gene>
<dbReference type="OrthoDB" id="9800283at2"/>
<dbReference type="InterPro" id="IPR010035">
    <property type="entry name" value="Thi_S"/>
</dbReference>